<dbReference type="AlphaFoldDB" id="A0A1B8TU54"/>
<accession>A0A1B8TU54</accession>
<dbReference type="PANTHER" id="PTHR22901">
    <property type="entry name" value="SIALATE O-ACETYLESTERASE"/>
    <property type="match status" value="1"/>
</dbReference>
<keyword evidence="1" id="KW-0378">Hydrolase</keyword>
<sequence>MNVLNAEVKLPAFISDGLVLQRNAEVKIWGWASSKEKIIIDFNGNVYKGEASIEGKWEFTLNNLKAGGPYTMVVSGENTIIINNILVGDVWLCSGQSNMELPMRRVSPLYEDEIKSANNPKIHYIKIPQRYNFKAPQENIESVNWQEVNQENISEFSSVAYFFAQELYESYNVPIGIINSSLGGSPAESWISEDALKAFPHYFDEAQKFKDDSLIKEIQNTDNQNWKDWHNKLYNKDLGNKKNPWYNQSLDTQKWDEMDVPGYWDKEKIAGKNGVVWFRKDVQIPKSMLNQTLKLNLGRVVDSDSVYVNGTFVGTTGYKYPPRRYTIPSNILVEGNNNITIRVINESGVGGFYLDKPYEVKSDNKTIDLKGTWKYRLGAEMPPKEGQTFIRWKPAGLYNAMIAPLLNYKIKGVIWYQGESNVKNPKEYQTLFPTLIKNWRTKFKQGNFPFLFVQLANYQEAYKEPTESSWAALREAQLQTLKLPKTAMAVTIDIGEWNDIHPLNKKDVAKRLALAAKKMAYKEKNVVFSGPTLKSKKSKGNKIILEFENVGSGLVAKGGELKEFAIAGADKKFVWAKAIIEKNKIIVFNESIKDPVAVRYAWADNPDKANLYNKENLPASPFRTDNW</sequence>
<dbReference type="InterPro" id="IPR039329">
    <property type="entry name" value="SIAE"/>
</dbReference>
<evidence type="ECO:0000256" key="1">
    <source>
        <dbReference type="ARBA" id="ARBA00022801"/>
    </source>
</evidence>
<dbReference type="SUPFAM" id="SSF52266">
    <property type="entry name" value="SGNH hydrolase"/>
    <property type="match status" value="1"/>
</dbReference>
<proteinExistence type="predicted"/>
<dbReference type="GO" id="GO:0004553">
    <property type="term" value="F:hydrolase activity, hydrolyzing O-glycosyl compounds"/>
    <property type="evidence" value="ECO:0007669"/>
    <property type="project" value="InterPro"/>
</dbReference>
<dbReference type="Proteomes" id="UP000092584">
    <property type="component" value="Unassembled WGS sequence"/>
</dbReference>
<dbReference type="GO" id="GO:0005975">
    <property type="term" value="P:carbohydrate metabolic process"/>
    <property type="evidence" value="ECO:0007669"/>
    <property type="project" value="InterPro"/>
</dbReference>
<name>A0A1B8TU54_9FLAO</name>
<reference evidence="4" key="1">
    <citation type="submission" date="2016-02" db="EMBL/GenBank/DDBJ databases">
        <authorList>
            <person name="Shin S.-K."/>
            <person name="Yi H."/>
            <person name="Kim E."/>
        </authorList>
    </citation>
    <scope>NUCLEOTIDE SEQUENCE [LARGE SCALE GENOMIC DNA]</scope>
    <source>
        <strain evidence="4">LPB0003</strain>
    </source>
</reference>
<dbReference type="InterPro" id="IPR036514">
    <property type="entry name" value="SGNH_hydro_sf"/>
</dbReference>
<feature type="domain" description="Sialate O-acetylesterase" evidence="2">
    <location>
        <begin position="88"/>
        <end position="205"/>
    </location>
</feature>
<dbReference type="Gene3D" id="3.40.50.1110">
    <property type="entry name" value="SGNH hydrolase"/>
    <property type="match status" value="1"/>
</dbReference>
<dbReference type="EMBL" id="LSFM01000023">
    <property type="protein sequence ID" value="OBY63120.1"/>
    <property type="molecule type" value="Genomic_DNA"/>
</dbReference>
<evidence type="ECO:0000259" key="2">
    <source>
        <dbReference type="Pfam" id="PF03629"/>
    </source>
</evidence>
<dbReference type="Pfam" id="PF03629">
    <property type="entry name" value="SASA"/>
    <property type="match status" value="2"/>
</dbReference>
<dbReference type="SUPFAM" id="SSF49785">
    <property type="entry name" value="Galactose-binding domain-like"/>
    <property type="match status" value="1"/>
</dbReference>
<dbReference type="GO" id="GO:0001681">
    <property type="term" value="F:sialate O-acetylesterase activity"/>
    <property type="evidence" value="ECO:0007669"/>
    <property type="project" value="InterPro"/>
</dbReference>
<dbReference type="KEGG" id="pob:LPB03_09725"/>
<feature type="domain" description="Sialate O-acetylesterase" evidence="2">
    <location>
        <begin position="387"/>
        <end position="501"/>
    </location>
</feature>
<organism evidence="3 4">
    <name type="scientific">Polaribacter vadi</name>
    <dbReference type="NCBI Taxonomy" id="1774273"/>
    <lineage>
        <taxon>Bacteria</taxon>
        <taxon>Pseudomonadati</taxon>
        <taxon>Bacteroidota</taxon>
        <taxon>Flavobacteriia</taxon>
        <taxon>Flavobacteriales</taxon>
        <taxon>Flavobacteriaceae</taxon>
    </lineage>
</organism>
<evidence type="ECO:0000313" key="4">
    <source>
        <dbReference type="Proteomes" id="UP000092584"/>
    </source>
</evidence>
<evidence type="ECO:0000313" key="3">
    <source>
        <dbReference type="EMBL" id="OBY63120.1"/>
    </source>
</evidence>
<gene>
    <name evidence="3" type="ORF">LPB3_09735</name>
</gene>
<dbReference type="InterPro" id="IPR005181">
    <property type="entry name" value="SASA"/>
</dbReference>
<dbReference type="InterPro" id="IPR008979">
    <property type="entry name" value="Galactose-bd-like_sf"/>
</dbReference>
<dbReference type="PANTHER" id="PTHR22901:SF0">
    <property type="entry name" value="SIALATE O-ACETYLESTERASE"/>
    <property type="match status" value="1"/>
</dbReference>
<dbReference type="STRING" id="1774273.LPB03_09725"/>
<keyword evidence="4" id="KW-1185">Reference proteome</keyword>
<comment type="caution">
    <text evidence="3">The sequence shown here is derived from an EMBL/GenBank/DDBJ whole genome shotgun (WGS) entry which is preliminary data.</text>
</comment>
<protein>
    <submittedName>
        <fullName evidence="3">9-O-acetylesterase</fullName>
    </submittedName>
</protein>
<dbReference type="Gene3D" id="2.60.120.260">
    <property type="entry name" value="Galactose-binding domain-like"/>
    <property type="match status" value="1"/>
</dbReference>